<accession>A0A8I2YC71</accession>
<protein>
    <submittedName>
        <fullName evidence="2">Uncharacterized protein</fullName>
    </submittedName>
</protein>
<sequence length="242" mass="26110">MPTTIKSIPPFFNAATTTAPPPFPPLLTDQQELLGKRSQPSGLLADEALHSKSGTPTAVVKPDSKLIPVPTGRPFKLARGSSPYPKRATSGKPHSGVIDSSSDRSDSSSEASSDSDEASSTFSEDSAIPKPPGEPGRPGRGGYNLETALDWNHKMFSKLKKLTHRLIDEHLDTTKCASMQNPGPLQLVRDKATAAIPDLENYHDCWPVNDIIMMRLKYTSGRARRQEIEIAAAAKGKKGAKK</sequence>
<dbReference type="AlphaFoldDB" id="A0A8I2YC71"/>
<evidence type="ECO:0000313" key="3">
    <source>
        <dbReference type="Proteomes" id="UP000683000"/>
    </source>
</evidence>
<proteinExistence type="predicted"/>
<name>A0A8I2YC71_9AGAM</name>
<gene>
    <name evidence="2" type="ORF">JVT61DRAFT_15569</name>
</gene>
<feature type="region of interest" description="Disordered" evidence="1">
    <location>
        <begin position="1"/>
        <end position="144"/>
    </location>
</feature>
<keyword evidence="3" id="KW-1185">Reference proteome</keyword>
<dbReference type="Proteomes" id="UP000683000">
    <property type="component" value="Unassembled WGS sequence"/>
</dbReference>
<feature type="compositionally biased region" description="Low complexity" evidence="1">
    <location>
        <begin position="9"/>
        <end position="18"/>
    </location>
</feature>
<reference evidence="2" key="1">
    <citation type="submission" date="2021-03" db="EMBL/GenBank/DDBJ databases">
        <title>Evolutionary innovations through gain and loss of genes in the ectomycorrhizal Boletales.</title>
        <authorList>
            <person name="Wu G."/>
            <person name="Miyauchi S."/>
            <person name="Morin E."/>
            <person name="Yang Z.-L."/>
            <person name="Xu J."/>
            <person name="Martin F.M."/>
        </authorList>
    </citation>
    <scope>NUCLEOTIDE SEQUENCE</scope>
    <source>
        <strain evidence="2">BR01</strain>
    </source>
</reference>
<dbReference type="OrthoDB" id="2686745at2759"/>
<evidence type="ECO:0000313" key="2">
    <source>
        <dbReference type="EMBL" id="KAG6369242.1"/>
    </source>
</evidence>
<organism evidence="2 3">
    <name type="scientific">Boletus reticuloceps</name>
    <dbReference type="NCBI Taxonomy" id="495285"/>
    <lineage>
        <taxon>Eukaryota</taxon>
        <taxon>Fungi</taxon>
        <taxon>Dikarya</taxon>
        <taxon>Basidiomycota</taxon>
        <taxon>Agaricomycotina</taxon>
        <taxon>Agaricomycetes</taxon>
        <taxon>Agaricomycetidae</taxon>
        <taxon>Boletales</taxon>
        <taxon>Boletineae</taxon>
        <taxon>Boletaceae</taxon>
        <taxon>Boletoideae</taxon>
        <taxon>Boletus</taxon>
    </lineage>
</organism>
<feature type="compositionally biased region" description="Low complexity" evidence="1">
    <location>
        <begin position="108"/>
        <end position="126"/>
    </location>
</feature>
<evidence type="ECO:0000256" key="1">
    <source>
        <dbReference type="SAM" id="MobiDB-lite"/>
    </source>
</evidence>
<dbReference type="EMBL" id="JAGFBS010000096">
    <property type="protein sequence ID" value="KAG6369242.1"/>
    <property type="molecule type" value="Genomic_DNA"/>
</dbReference>
<comment type="caution">
    <text evidence="2">The sequence shown here is derived from an EMBL/GenBank/DDBJ whole genome shotgun (WGS) entry which is preliminary data.</text>
</comment>